<reference evidence="4 5" key="1">
    <citation type="submission" date="2019-01" db="EMBL/GenBank/DDBJ databases">
        <title>Draft genome sequences of the type strains of six Macrococcus species.</title>
        <authorList>
            <person name="Mazhar S."/>
            <person name="Altermann E."/>
            <person name="Hill C."/>
            <person name="Mcauliffe O."/>
        </authorList>
    </citation>
    <scope>NUCLEOTIDE SEQUENCE [LARGE SCALE GENOMIC DNA]</scope>
    <source>
        <strain evidence="4 5">CCM4809</strain>
    </source>
</reference>
<dbReference type="AlphaFoldDB" id="A0A4R6BJB2"/>
<keyword evidence="2" id="KW-0472">Membrane</keyword>
<evidence type="ECO:0000259" key="3">
    <source>
        <dbReference type="PROSITE" id="PS50943"/>
    </source>
</evidence>
<dbReference type="CDD" id="cd00093">
    <property type="entry name" value="HTH_XRE"/>
    <property type="match status" value="1"/>
</dbReference>
<feature type="transmembrane region" description="Helical" evidence="2">
    <location>
        <begin position="106"/>
        <end position="124"/>
    </location>
</feature>
<dbReference type="PROSITE" id="PS50943">
    <property type="entry name" value="HTH_CROC1"/>
    <property type="match status" value="1"/>
</dbReference>
<dbReference type="SMART" id="SM00530">
    <property type="entry name" value="HTH_XRE"/>
    <property type="match status" value="1"/>
</dbReference>
<gene>
    <name evidence="4" type="ORF">ERX37_06175</name>
</gene>
<proteinExistence type="predicted"/>
<dbReference type="EMBL" id="SCWE01000002">
    <property type="protein sequence ID" value="TDM01793.1"/>
    <property type="molecule type" value="Genomic_DNA"/>
</dbReference>
<feature type="transmembrane region" description="Helical" evidence="2">
    <location>
        <begin position="80"/>
        <end position="100"/>
    </location>
</feature>
<dbReference type="GO" id="GO:0003677">
    <property type="term" value="F:DNA binding"/>
    <property type="evidence" value="ECO:0007669"/>
    <property type="project" value="UniProtKB-KW"/>
</dbReference>
<feature type="transmembrane region" description="Helical" evidence="2">
    <location>
        <begin position="166"/>
        <end position="187"/>
    </location>
</feature>
<protein>
    <submittedName>
        <fullName evidence="4">XRE family transcriptional regulator</fullName>
    </submittedName>
</protein>
<sequence>MNIGNQIKYFRKELNLSQVELAEKIYVSSQTISNWENERSYPDLQNLIALSILFNVSLDELVKGDVVEMKNVVDKNKMDLYGNMMLGFMVMAAISVGIIIKYTDGFLGFMIPLVLWAISMYYAIKIERLKKKHDVQTYREILEFMENGHKINKIPRDKKKYLLEKVLIVTVFTAIVTVIMLISVLMFQAF</sequence>
<dbReference type="PANTHER" id="PTHR46558">
    <property type="entry name" value="TRACRIPTIONAL REGULATORY PROTEIN-RELATED-RELATED"/>
    <property type="match status" value="1"/>
</dbReference>
<dbReference type="InterPro" id="IPR001387">
    <property type="entry name" value="Cro/C1-type_HTH"/>
</dbReference>
<dbReference type="RefSeq" id="WP_133429813.1">
    <property type="nucleotide sequence ID" value="NZ_BMCC01000003.1"/>
</dbReference>
<dbReference type="Gene3D" id="1.10.260.40">
    <property type="entry name" value="lambda repressor-like DNA-binding domains"/>
    <property type="match status" value="1"/>
</dbReference>
<dbReference type="InterPro" id="IPR010982">
    <property type="entry name" value="Lambda_DNA-bd_dom_sf"/>
</dbReference>
<keyword evidence="2" id="KW-0812">Transmembrane</keyword>
<name>A0A4R6BJB2_9STAP</name>
<keyword evidence="1" id="KW-0238">DNA-binding</keyword>
<evidence type="ECO:0000256" key="1">
    <source>
        <dbReference type="ARBA" id="ARBA00023125"/>
    </source>
</evidence>
<comment type="caution">
    <text evidence="4">The sequence shown here is derived from an EMBL/GenBank/DDBJ whole genome shotgun (WGS) entry which is preliminary data.</text>
</comment>
<dbReference type="Proteomes" id="UP000295328">
    <property type="component" value="Unassembled WGS sequence"/>
</dbReference>
<accession>A0A4R6BJB2</accession>
<evidence type="ECO:0000313" key="5">
    <source>
        <dbReference type="Proteomes" id="UP000295328"/>
    </source>
</evidence>
<organism evidence="4 5">
    <name type="scientific">Macrococcus hajekii</name>
    <dbReference type="NCBI Taxonomy" id="198482"/>
    <lineage>
        <taxon>Bacteria</taxon>
        <taxon>Bacillati</taxon>
        <taxon>Bacillota</taxon>
        <taxon>Bacilli</taxon>
        <taxon>Bacillales</taxon>
        <taxon>Staphylococcaceae</taxon>
        <taxon>Macrococcus</taxon>
    </lineage>
</organism>
<dbReference type="Pfam" id="PF01381">
    <property type="entry name" value="HTH_3"/>
    <property type="match status" value="1"/>
</dbReference>
<feature type="domain" description="HTH cro/C1-type" evidence="3">
    <location>
        <begin position="7"/>
        <end position="61"/>
    </location>
</feature>
<dbReference type="SUPFAM" id="SSF47413">
    <property type="entry name" value="lambda repressor-like DNA-binding domains"/>
    <property type="match status" value="1"/>
</dbReference>
<evidence type="ECO:0000256" key="2">
    <source>
        <dbReference type="SAM" id="Phobius"/>
    </source>
</evidence>
<dbReference type="OrthoDB" id="9812495at2"/>
<evidence type="ECO:0000313" key="4">
    <source>
        <dbReference type="EMBL" id="TDM01793.1"/>
    </source>
</evidence>
<dbReference type="PANTHER" id="PTHR46558:SF4">
    <property type="entry name" value="DNA-BIDING PHAGE PROTEIN"/>
    <property type="match status" value="1"/>
</dbReference>
<keyword evidence="5" id="KW-1185">Reference proteome</keyword>
<keyword evidence="2" id="KW-1133">Transmembrane helix</keyword>